<feature type="domain" description="CCHC-type" evidence="11">
    <location>
        <begin position="336"/>
        <end position="350"/>
    </location>
</feature>
<keyword evidence="2" id="KW-0507">mRNA processing</keyword>
<dbReference type="Pfam" id="PF00098">
    <property type="entry name" value="zf-CCHC"/>
    <property type="match status" value="3"/>
</dbReference>
<dbReference type="CDD" id="cd00590">
    <property type="entry name" value="RRM_SF"/>
    <property type="match status" value="2"/>
</dbReference>
<dbReference type="AlphaFoldDB" id="B0EAQ2"/>
<dbReference type="Pfam" id="PF00076">
    <property type="entry name" value="RRM_1"/>
    <property type="match status" value="2"/>
</dbReference>
<dbReference type="RefSeq" id="XP_001735408.1">
    <property type="nucleotide sequence ID" value="XM_001735356.1"/>
</dbReference>
<feature type="coiled-coil region" evidence="8">
    <location>
        <begin position="104"/>
        <end position="140"/>
    </location>
</feature>
<organism evidence="13">
    <name type="scientific">Entamoeba dispar (strain ATCC PRA-260 / SAW760)</name>
    <dbReference type="NCBI Taxonomy" id="370354"/>
    <lineage>
        <taxon>Eukaryota</taxon>
        <taxon>Amoebozoa</taxon>
        <taxon>Evosea</taxon>
        <taxon>Archamoebae</taxon>
        <taxon>Mastigamoebida</taxon>
        <taxon>Entamoebidae</taxon>
        <taxon>Entamoeba</taxon>
    </lineage>
</organism>
<dbReference type="PROSITE" id="PS50158">
    <property type="entry name" value="ZF_CCHC"/>
    <property type="match status" value="4"/>
</dbReference>
<dbReference type="Proteomes" id="UP000008076">
    <property type="component" value="Unassembled WGS sequence"/>
</dbReference>
<accession>B0EAQ2</accession>
<dbReference type="InterPro" id="IPR001878">
    <property type="entry name" value="Znf_CCHC"/>
</dbReference>
<keyword evidence="6" id="KW-0862">Zinc</keyword>
<evidence type="ECO:0000256" key="6">
    <source>
        <dbReference type="PROSITE-ProRule" id="PRU00047"/>
    </source>
</evidence>
<dbReference type="InterPro" id="IPR025836">
    <property type="entry name" value="Zn_knuckle_CX2CX4HX4C"/>
</dbReference>
<feature type="domain" description="RRM" evidence="10">
    <location>
        <begin position="36"/>
        <end position="112"/>
    </location>
</feature>
<dbReference type="GO" id="GO:0005634">
    <property type="term" value="C:nucleus"/>
    <property type="evidence" value="ECO:0007669"/>
    <property type="project" value="UniProtKB-SubCell"/>
</dbReference>
<evidence type="ECO:0000256" key="8">
    <source>
        <dbReference type="SAM" id="Coils"/>
    </source>
</evidence>
<evidence type="ECO:0000256" key="4">
    <source>
        <dbReference type="ARBA" id="ARBA00023187"/>
    </source>
</evidence>
<keyword evidence="6" id="KW-0863">Zinc-finger</keyword>
<dbReference type="GO" id="GO:0006397">
    <property type="term" value="P:mRNA processing"/>
    <property type="evidence" value="ECO:0007669"/>
    <property type="project" value="UniProtKB-KW"/>
</dbReference>
<evidence type="ECO:0000256" key="9">
    <source>
        <dbReference type="SAM" id="MobiDB-lite"/>
    </source>
</evidence>
<feature type="compositionally biased region" description="Acidic residues" evidence="9">
    <location>
        <begin position="381"/>
        <end position="390"/>
    </location>
</feature>
<feature type="region of interest" description="Disordered" evidence="9">
    <location>
        <begin position="346"/>
        <end position="390"/>
    </location>
</feature>
<dbReference type="InterPro" id="IPR036875">
    <property type="entry name" value="Znf_CCHC_sf"/>
</dbReference>
<feature type="domain" description="CCHC-type" evidence="11">
    <location>
        <begin position="268"/>
        <end position="284"/>
    </location>
</feature>
<dbReference type="InterPro" id="IPR035979">
    <property type="entry name" value="RBD_domain_sf"/>
</dbReference>
<dbReference type="OMA" id="IMAHEAK"/>
<dbReference type="GO" id="GO:0008380">
    <property type="term" value="P:RNA splicing"/>
    <property type="evidence" value="ECO:0007669"/>
    <property type="project" value="UniProtKB-KW"/>
</dbReference>
<dbReference type="GO" id="GO:0008270">
    <property type="term" value="F:zinc ion binding"/>
    <property type="evidence" value="ECO:0007669"/>
    <property type="project" value="UniProtKB-KW"/>
</dbReference>
<dbReference type="PROSITE" id="PS50102">
    <property type="entry name" value="RRM"/>
    <property type="match status" value="2"/>
</dbReference>
<evidence type="ECO:0000256" key="5">
    <source>
        <dbReference type="ARBA" id="ARBA00023242"/>
    </source>
</evidence>
<feature type="domain" description="CCHC-type" evidence="11">
    <location>
        <begin position="293"/>
        <end position="308"/>
    </location>
</feature>
<evidence type="ECO:0000259" key="10">
    <source>
        <dbReference type="PROSITE" id="PS50102"/>
    </source>
</evidence>
<keyword evidence="4" id="KW-0508">mRNA splicing</keyword>
<keyword evidence="13" id="KW-1185">Reference proteome</keyword>
<dbReference type="GeneID" id="5880359"/>
<keyword evidence="5" id="KW-0539">Nucleus</keyword>
<name>B0EAQ2_ENTDS</name>
<evidence type="ECO:0000256" key="2">
    <source>
        <dbReference type="ARBA" id="ARBA00022664"/>
    </source>
</evidence>
<dbReference type="PANTHER" id="PTHR48028:SF4">
    <property type="entry name" value="SC35-LIKE SPLICING FACTOR"/>
    <property type="match status" value="1"/>
</dbReference>
<reference evidence="13" key="1">
    <citation type="submission" date="2007-12" db="EMBL/GenBank/DDBJ databases">
        <title>Annotation of Entamoeba dispar SAW760.</title>
        <authorList>
            <person name="Lorenzi H."/>
            <person name="Inman J."/>
            <person name="Schobel S."/>
            <person name="Amedeo P."/>
            <person name="Caler E."/>
        </authorList>
    </citation>
    <scope>NUCLEOTIDE SEQUENCE [LARGE SCALE GENOMIC DNA]</scope>
    <source>
        <strain evidence="13">ATCC PRA-260 / SAW760</strain>
    </source>
</reference>
<dbReference type="VEuPathDB" id="AmoebaDB:EDI_017230"/>
<dbReference type="InterPro" id="IPR051106">
    <property type="entry name" value="RNA-bind/splicing_reg"/>
</dbReference>
<gene>
    <name evidence="12" type="ORF">EDI_017230</name>
</gene>
<comment type="subcellular location">
    <subcellularLocation>
        <location evidence="1">Nucleus</location>
    </subcellularLocation>
</comment>
<evidence type="ECO:0000256" key="1">
    <source>
        <dbReference type="ARBA" id="ARBA00004123"/>
    </source>
</evidence>
<dbReference type="SUPFAM" id="SSF54928">
    <property type="entry name" value="RNA-binding domain, RBD"/>
    <property type="match status" value="1"/>
</dbReference>
<dbReference type="SUPFAM" id="SSF57756">
    <property type="entry name" value="Retrovirus zinc finger-like domains"/>
    <property type="match status" value="2"/>
</dbReference>
<keyword evidence="6" id="KW-0479">Metal-binding</keyword>
<dbReference type="Gene3D" id="3.30.70.330">
    <property type="match status" value="2"/>
</dbReference>
<evidence type="ECO:0000256" key="7">
    <source>
        <dbReference type="PROSITE-ProRule" id="PRU00176"/>
    </source>
</evidence>
<protein>
    <submittedName>
        <fullName evidence="12">Cellular nucleic acid binding protein, putative</fullName>
    </submittedName>
</protein>
<dbReference type="SMART" id="SM00343">
    <property type="entry name" value="ZnF_C2HC"/>
    <property type="match status" value="4"/>
</dbReference>
<dbReference type="eggNOG" id="KOG3070">
    <property type="taxonomic scope" value="Eukaryota"/>
</dbReference>
<dbReference type="InterPro" id="IPR012677">
    <property type="entry name" value="Nucleotide-bd_a/b_plait_sf"/>
</dbReference>
<dbReference type="PANTHER" id="PTHR48028">
    <property type="entry name" value="GLYCINE-RICH RNA-BINDING PROTEIN RZ1A"/>
    <property type="match status" value="1"/>
</dbReference>
<dbReference type="GO" id="GO:0003723">
    <property type="term" value="F:RNA binding"/>
    <property type="evidence" value="ECO:0007669"/>
    <property type="project" value="UniProtKB-UniRule"/>
</dbReference>
<feature type="domain" description="RRM" evidence="10">
    <location>
        <begin position="163"/>
        <end position="239"/>
    </location>
</feature>
<evidence type="ECO:0000259" key="11">
    <source>
        <dbReference type="PROSITE" id="PS50158"/>
    </source>
</evidence>
<evidence type="ECO:0000313" key="12">
    <source>
        <dbReference type="EMBL" id="EDR28401.1"/>
    </source>
</evidence>
<dbReference type="SMART" id="SM00360">
    <property type="entry name" value="RRM"/>
    <property type="match status" value="2"/>
</dbReference>
<dbReference type="OrthoDB" id="30022at2759"/>
<dbReference type="eggNOG" id="KOG0123">
    <property type="taxonomic scope" value="Eukaryota"/>
</dbReference>
<dbReference type="Pfam" id="PF14392">
    <property type="entry name" value="zf-CCHC_4"/>
    <property type="match status" value="1"/>
</dbReference>
<feature type="compositionally biased region" description="Basic and acidic residues" evidence="9">
    <location>
        <begin position="346"/>
        <end position="360"/>
    </location>
</feature>
<sequence>METQNNITSSSKQKEQIKSQNSKELQKSSLIKSGNCTAFIRGLPLKWGDIEFSKYFKKYHPIIGQVIKRKRGNSRGFGFMEFPDTETRDLAIKEMNGQEVEGKILQLEVESEETKKELKKKKEEEIKLKKEKDAEKAKRAKEYLEIRHLSKCAKLEVAQKQKKCIFVKGFPNSWKIKDLKERFDNFGAIKATILMEKKGISKGCGFVDFENEENAKKAVEEMNGRGVEGGELEVSMAKISERGQKAMTKKVKKQLEKEEKEKLKALKKCIICGEIGHTSKGCPQNENKGTDCCFICGEPGHISKDCPNAERKCFVCGKTGHKSRDCPKAKGNNRPCFICGEIGHLDRDCPHKNEKKEKKGGIKRKNKEQKQDPKHIKFEDNTNEEEVSEE</sequence>
<keyword evidence="3 7" id="KW-0694">RNA-binding</keyword>
<dbReference type="InterPro" id="IPR000504">
    <property type="entry name" value="RRM_dom"/>
</dbReference>
<dbReference type="KEGG" id="edi:EDI_017230"/>
<keyword evidence="8" id="KW-0175">Coiled coil</keyword>
<dbReference type="EMBL" id="DS548487">
    <property type="protein sequence ID" value="EDR28401.1"/>
    <property type="molecule type" value="Genomic_DNA"/>
</dbReference>
<evidence type="ECO:0000256" key="3">
    <source>
        <dbReference type="ARBA" id="ARBA00022884"/>
    </source>
</evidence>
<dbReference type="Gene3D" id="4.10.60.10">
    <property type="entry name" value="Zinc finger, CCHC-type"/>
    <property type="match status" value="3"/>
</dbReference>
<proteinExistence type="predicted"/>
<feature type="region of interest" description="Disordered" evidence="9">
    <location>
        <begin position="1"/>
        <end position="27"/>
    </location>
</feature>
<feature type="domain" description="CCHC-type" evidence="11">
    <location>
        <begin position="311"/>
        <end position="328"/>
    </location>
</feature>
<feature type="compositionally biased region" description="Basic and acidic residues" evidence="9">
    <location>
        <begin position="368"/>
        <end position="380"/>
    </location>
</feature>
<evidence type="ECO:0000313" key="13">
    <source>
        <dbReference type="Proteomes" id="UP000008076"/>
    </source>
</evidence>